<evidence type="ECO:0000313" key="2">
    <source>
        <dbReference type="Proteomes" id="UP001474421"/>
    </source>
</evidence>
<evidence type="ECO:0000313" key="1">
    <source>
        <dbReference type="EMBL" id="KAK9404543.1"/>
    </source>
</evidence>
<dbReference type="EMBL" id="JAOTOJ010000003">
    <property type="protein sequence ID" value="KAK9404543.1"/>
    <property type="molecule type" value="Genomic_DNA"/>
</dbReference>
<sequence>MLLCNHISE</sequence>
<name>A0AAW1BRK9_CROAD</name>
<accession>A0AAW1BRK9</accession>
<comment type="caution">
    <text evidence="1">The sequence shown here is derived from an EMBL/GenBank/DDBJ whole genome shotgun (WGS) entry which is preliminary data.</text>
</comment>
<proteinExistence type="predicted"/>
<keyword evidence="2" id="KW-1185">Reference proteome</keyword>
<gene>
    <name evidence="1" type="ORF">NXF25_009370</name>
</gene>
<organism evidence="1 2">
    <name type="scientific">Crotalus adamanteus</name>
    <name type="common">Eastern diamondback rattlesnake</name>
    <dbReference type="NCBI Taxonomy" id="8729"/>
    <lineage>
        <taxon>Eukaryota</taxon>
        <taxon>Metazoa</taxon>
        <taxon>Chordata</taxon>
        <taxon>Craniata</taxon>
        <taxon>Vertebrata</taxon>
        <taxon>Euteleostomi</taxon>
        <taxon>Lepidosauria</taxon>
        <taxon>Squamata</taxon>
        <taxon>Bifurcata</taxon>
        <taxon>Unidentata</taxon>
        <taxon>Episquamata</taxon>
        <taxon>Toxicofera</taxon>
        <taxon>Serpentes</taxon>
        <taxon>Colubroidea</taxon>
        <taxon>Viperidae</taxon>
        <taxon>Crotalinae</taxon>
        <taxon>Crotalus</taxon>
    </lineage>
</organism>
<dbReference type="Proteomes" id="UP001474421">
    <property type="component" value="Unassembled WGS sequence"/>
</dbReference>
<protein>
    <submittedName>
        <fullName evidence="1">Uncharacterized protein</fullName>
    </submittedName>
</protein>
<reference evidence="1 2" key="1">
    <citation type="journal article" date="2024" name="Proc. Natl. Acad. Sci. U.S.A.">
        <title>The genetic regulatory architecture and epigenomic basis for age-related changes in rattlesnake venom.</title>
        <authorList>
            <person name="Hogan M.P."/>
            <person name="Holding M.L."/>
            <person name="Nystrom G.S."/>
            <person name="Colston T.J."/>
            <person name="Bartlett D.A."/>
            <person name="Mason A.J."/>
            <person name="Ellsworth S.A."/>
            <person name="Rautsaw R.M."/>
            <person name="Lawrence K.C."/>
            <person name="Strickland J.L."/>
            <person name="He B."/>
            <person name="Fraser P."/>
            <person name="Margres M.J."/>
            <person name="Gilbert D.M."/>
            <person name="Gibbs H.L."/>
            <person name="Parkinson C.L."/>
            <person name="Rokyta D.R."/>
        </authorList>
    </citation>
    <scope>NUCLEOTIDE SEQUENCE [LARGE SCALE GENOMIC DNA]</scope>
    <source>
        <strain evidence="1">DRR0105</strain>
    </source>
</reference>